<dbReference type="EMBL" id="JAIWYP010000008">
    <property type="protein sequence ID" value="KAH3788773.1"/>
    <property type="molecule type" value="Genomic_DNA"/>
</dbReference>
<reference evidence="1" key="1">
    <citation type="journal article" date="2019" name="bioRxiv">
        <title>The Genome of the Zebra Mussel, Dreissena polymorpha: A Resource for Invasive Species Research.</title>
        <authorList>
            <person name="McCartney M.A."/>
            <person name="Auch B."/>
            <person name="Kono T."/>
            <person name="Mallez S."/>
            <person name="Zhang Y."/>
            <person name="Obille A."/>
            <person name="Becker A."/>
            <person name="Abrahante J.E."/>
            <person name="Garbe J."/>
            <person name="Badalamenti J.P."/>
            <person name="Herman A."/>
            <person name="Mangelson H."/>
            <person name="Liachko I."/>
            <person name="Sullivan S."/>
            <person name="Sone E.D."/>
            <person name="Koren S."/>
            <person name="Silverstein K.A.T."/>
            <person name="Beckman K.B."/>
            <person name="Gohl D.M."/>
        </authorList>
    </citation>
    <scope>NUCLEOTIDE SEQUENCE</scope>
    <source>
        <strain evidence="1">Duluth1</strain>
        <tissue evidence="1">Whole animal</tissue>
    </source>
</reference>
<reference evidence="1" key="2">
    <citation type="submission" date="2020-11" db="EMBL/GenBank/DDBJ databases">
        <authorList>
            <person name="McCartney M.A."/>
            <person name="Auch B."/>
            <person name="Kono T."/>
            <person name="Mallez S."/>
            <person name="Becker A."/>
            <person name="Gohl D.M."/>
            <person name="Silverstein K.A.T."/>
            <person name="Koren S."/>
            <person name="Bechman K.B."/>
            <person name="Herman A."/>
            <person name="Abrahante J.E."/>
            <person name="Garbe J."/>
        </authorList>
    </citation>
    <scope>NUCLEOTIDE SEQUENCE</scope>
    <source>
        <strain evidence="1">Duluth1</strain>
        <tissue evidence="1">Whole animal</tissue>
    </source>
</reference>
<sequence>MSLAAIENYVRLSLSGTSRPSRYTCYNTLNGSSTLLMLAMGVESGSGVHGQLVAFSRLLLRSNYFQMKSC</sequence>
<comment type="caution">
    <text evidence="1">The sequence shown here is derived from an EMBL/GenBank/DDBJ whole genome shotgun (WGS) entry which is preliminary data.</text>
</comment>
<protein>
    <submittedName>
        <fullName evidence="1">Uncharacterized protein</fullName>
    </submittedName>
</protein>
<name>A0A9D4F0G0_DREPO</name>
<organism evidence="1 2">
    <name type="scientific">Dreissena polymorpha</name>
    <name type="common">Zebra mussel</name>
    <name type="synonym">Mytilus polymorpha</name>
    <dbReference type="NCBI Taxonomy" id="45954"/>
    <lineage>
        <taxon>Eukaryota</taxon>
        <taxon>Metazoa</taxon>
        <taxon>Spiralia</taxon>
        <taxon>Lophotrochozoa</taxon>
        <taxon>Mollusca</taxon>
        <taxon>Bivalvia</taxon>
        <taxon>Autobranchia</taxon>
        <taxon>Heteroconchia</taxon>
        <taxon>Euheterodonta</taxon>
        <taxon>Imparidentia</taxon>
        <taxon>Neoheterodontei</taxon>
        <taxon>Myida</taxon>
        <taxon>Dreissenoidea</taxon>
        <taxon>Dreissenidae</taxon>
        <taxon>Dreissena</taxon>
    </lineage>
</organism>
<gene>
    <name evidence="1" type="ORF">DPMN_166921</name>
</gene>
<evidence type="ECO:0000313" key="2">
    <source>
        <dbReference type="Proteomes" id="UP000828390"/>
    </source>
</evidence>
<proteinExistence type="predicted"/>
<evidence type="ECO:0000313" key="1">
    <source>
        <dbReference type="EMBL" id="KAH3788773.1"/>
    </source>
</evidence>
<accession>A0A9D4F0G0</accession>
<keyword evidence="2" id="KW-1185">Reference proteome</keyword>
<dbReference type="AlphaFoldDB" id="A0A9D4F0G0"/>
<dbReference type="Proteomes" id="UP000828390">
    <property type="component" value="Unassembled WGS sequence"/>
</dbReference>